<accession>A0A4Y8MWG8</accession>
<evidence type="ECO:0000313" key="4">
    <source>
        <dbReference type="Proteomes" id="UP000297385"/>
    </source>
</evidence>
<name>A0A4Y8MWG8_9BURK</name>
<dbReference type="EMBL" id="SNVI01000002">
    <property type="protein sequence ID" value="TFE41886.1"/>
    <property type="molecule type" value="Genomic_DNA"/>
</dbReference>
<proteinExistence type="predicted"/>
<organism evidence="3 4">
    <name type="scientific">Paraburkholderia dipogonis</name>
    <dbReference type="NCBI Taxonomy" id="1211383"/>
    <lineage>
        <taxon>Bacteria</taxon>
        <taxon>Pseudomonadati</taxon>
        <taxon>Pseudomonadota</taxon>
        <taxon>Betaproteobacteria</taxon>
        <taxon>Burkholderiales</taxon>
        <taxon>Burkholderiaceae</taxon>
        <taxon>Paraburkholderia</taxon>
    </lineage>
</organism>
<dbReference type="InterPro" id="IPR038765">
    <property type="entry name" value="Papain-like_cys_pep_sf"/>
</dbReference>
<reference evidence="3 4" key="1">
    <citation type="submission" date="2019-03" db="EMBL/GenBank/DDBJ databases">
        <title>Complete Genome Sequence of Paraburkholderia dipogonis ICMP 19430T, a Nitrogen-fixing Symbiont of the South African Invasive Legume Dipogon lignosus in New Zealand.</title>
        <authorList>
            <person name="De Meyer S.E."/>
        </authorList>
    </citation>
    <scope>NUCLEOTIDE SEQUENCE [LARGE SCALE GENOMIC DNA]</scope>
    <source>
        <strain evidence="3 4">ICMP 19430</strain>
    </source>
</reference>
<comment type="caution">
    <text evidence="3">The sequence shown here is derived from an EMBL/GenBank/DDBJ whole genome shotgun (WGS) entry which is preliminary data.</text>
</comment>
<evidence type="ECO:0000256" key="1">
    <source>
        <dbReference type="SAM" id="SignalP"/>
    </source>
</evidence>
<sequence length="246" mass="26642">MTDRRTFLVASLIPMLSSVNVSAQADVDQTFVDLKFPPFGAIGAPETFGYEPATAAQRQKALEMINQAPMGPKAIDIAQYFIDKYAQNDSELISQWPAPANWNPLVVDFFSATTTRANNDMIAWCAAFANWCLERNGRPGTKNAASQSFLDAKGFNRMAEPKVGDLAVFTCYDLSGKTMGLGHVAFVKTPPESGHVVLVGGNTSSGGHSSTICEKEFSTGSTKTSRTVGNKRVPCVMRLNTYIQVL</sequence>
<gene>
    <name evidence="3" type="ORF">E2553_35190</name>
</gene>
<feature type="chain" id="PRO_5021393031" evidence="1">
    <location>
        <begin position="26"/>
        <end position="246"/>
    </location>
</feature>
<protein>
    <submittedName>
        <fullName evidence="3">CHAP domain-containing protein</fullName>
    </submittedName>
</protein>
<feature type="domain" description="Peptidase C51" evidence="2">
    <location>
        <begin position="120"/>
        <end position="202"/>
    </location>
</feature>
<dbReference type="Proteomes" id="UP000297385">
    <property type="component" value="Unassembled WGS sequence"/>
</dbReference>
<dbReference type="RefSeq" id="WP_134465167.1">
    <property type="nucleotide sequence ID" value="NZ_JBHMFL010000064.1"/>
</dbReference>
<evidence type="ECO:0000313" key="3">
    <source>
        <dbReference type="EMBL" id="TFE41886.1"/>
    </source>
</evidence>
<dbReference type="AlphaFoldDB" id="A0A4Y8MWG8"/>
<dbReference type="SUPFAM" id="SSF54001">
    <property type="entry name" value="Cysteine proteinases"/>
    <property type="match status" value="1"/>
</dbReference>
<dbReference type="Gene3D" id="3.90.1720.10">
    <property type="entry name" value="endopeptidase domain like (from Nostoc punctiforme)"/>
    <property type="match status" value="1"/>
</dbReference>
<dbReference type="Pfam" id="PF05257">
    <property type="entry name" value="CHAP"/>
    <property type="match status" value="1"/>
</dbReference>
<evidence type="ECO:0000259" key="2">
    <source>
        <dbReference type="Pfam" id="PF05257"/>
    </source>
</evidence>
<keyword evidence="1" id="KW-0732">Signal</keyword>
<dbReference type="InterPro" id="IPR007921">
    <property type="entry name" value="CHAP_dom"/>
</dbReference>
<feature type="signal peptide" evidence="1">
    <location>
        <begin position="1"/>
        <end position="25"/>
    </location>
</feature>
<dbReference type="GeneID" id="97308524"/>